<accession>A0A397UYA3</accession>
<dbReference type="GO" id="GO:0005525">
    <property type="term" value="F:GTP binding"/>
    <property type="evidence" value="ECO:0007669"/>
    <property type="project" value="InterPro"/>
</dbReference>
<dbReference type="STRING" id="44941.A0A397UYA3"/>
<dbReference type="InterPro" id="IPR025662">
    <property type="entry name" value="Sigma_54_int_dom_ATP-bd_1"/>
</dbReference>
<sequence>MENLTSAPREEINILLLGETGVGKSTFINAFANYFKFNSLDDAISGEIDVLISSTFTITNEDYETKTITVVSDEDEYNVMNNVGESSTQECGVHVFHADTNKIIRLIDTPGIGDTRGIEYDKKNFENILKNISQHKYLNGICILLKPNNARLNIIFKFCIQELLSHLHKSAKDNIVFCFTNARETFFRPGDTFPVLKRELQELKEKSNSDIEIITGREIVYCFDNETFRFLTASKQGIKFTDDEKRNFASSWENSAKESVRLLQYITKRTPHKIIDTISLNNARQMVILFSEPLAEINRNIQENIAEINELKEEIQNDDLTDEDLRSKLYVPCIELKITLLERPRVVCKNIECQVQNSNTTMSICHVKWKKLNVYMLEHNGAMMFGECTTCGCPAKNHKITFYESETEYSKKIDENIENEMSENKIFQIYKQDHIEMLQNKIDQFKEIQNTVGKIIIQFTQFLKQNAIAIFNDAYVKYLDYIIHLEREKANTSKNYNKKILDGLEEVKRKYDEKVKTLEKMIENNEQSSCSLSSEDILRLEQQLYSLPNIGKYLQDIKKEEERAFRYRERHHRFYMLNALTKLFKNS</sequence>
<organism evidence="3 4">
    <name type="scientific">Gigaspora rosea</name>
    <dbReference type="NCBI Taxonomy" id="44941"/>
    <lineage>
        <taxon>Eukaryota</taxon>
        <taxon>Fungi</taxon>
        <taxon>Fungi incertae sedis</taxon>
        <taxon>Mucoromycota</taxon>
        <taxon>Glomeromycotina</taxon>
        <taxon>Glomeromycetes</taxon>
        <taxon>Diversisporales</taxon>
        <taxon>Gigasporaceae</taxon>
        <taxon>Gigaspora</taxon>
    </lineage>
</organism>
<protein>
    <recommendedName>
        <fullName evidence="2">G domain-containing protein</fullName>
    </recommendedName>
</protein>
<gene>
    <name evidence="3" type="ORF">C2G38_2096592</name>
</gene>
<dbReference type="EMBL" id="QKWP01000856">
    <property type="protein sequence ID" value="RIB14167.1"/>
    <property type="molecule type" value="Genomic_DNA"/>
</dbReference>
<evidence type="ECO:0000256" key="1">
    <source>
        <dbReference type="SAM" id="Coils"/>
    </source>
</evidence>
<name>A0A397UYA3_9GLOM</name>
<reference evidence="3 4" key="1">
    <citation type="submission" date="2018-06" db="EMBL/GenBank/DDBJ databases">
        <title>Comparative genomics reveals the genomic features of Rhizophagus irregularis, R. cerebriforme, R. diaphanum and Gigaspora rosea, and their symbiotic lifestyle signature.</title>
        <authorList>
            <person name="Morin E."/>
            <person name="San Clemente H."/>
            <person name="Chen E.C.H."/>
            <person name="De La Providencia I."/>
            <person name="Hainaut M."/>
            <person name="Kuo A."/>
            <person name="Kohler A."/>
            <person name="Murat C."/>
            <person name="Tang N."/>
            <person name="Roy S."/>
            <person name="Loubradou J."/>
            <person name="Henrissat B."/>
            <person name="Grigoriev I.V."/>
            <person name="Corradi N."/>
            <person name="Roux C."/>
            <person name="Martin F.M."/>
        </authorList>
    </citation>
    <scope>NUCLEOTIDE SEQUENCE [LARGE SCALE GENOMIC DNA]</scope>
    <source>
        <strain evidence="3 4">DAOM 194757</strain>
    </source>
</reference>
<evidence type="ECO:0000259" key="2">
    <source>
        <dbReference type="Pfam" id="PF01926"/>
    </source>
</evidence>
<dbReference type="InterPro" id="IPR027417">
    <property type="entry name" value="P-loop_NTPase"/>
</dbReference>
<dbReference type="Pfam" id="PF01926">
    <property type="entry name" value="MMR_HSR1"/>
    <property type="match status" value="1"/>
</dbReference>
<dbReference type="AlphaFoldDB" id="A0A397UYA3"/>
<keyword evidence="4" id="KW-1185">Reference proteome</keyword>
<keyword evidence="1" id="KW-0175">Coiled coil</keyword>
<dbReference type="Proteomes" id="UP000266673">
    <property type="component" value="Unassembled WGS sequence"/>
</dbReference>
<evidence type="ECO:0000313" key="3">
    <source>
        <dbReference type="EMBL" id="RIB14167.1"/>
    </source>
</evidence>
<dbReference type="InterPro" id="IPR006073">
    <property type="entry name" value="GTP-bd"/>
</dbReference>
<dbReference type="Gene3D" id="3.40.50.300">
    <property type="entry name" value="P-loop containing nucleotide triphosphate hydrolases"/>
    <property type="match status" value="1"/>
</dbReference>
<dbReference type="PANTHER" id="PTHR32046">
    <property type="entry name" value="G DOMAIN-CONTAINING PROTEIN"/>
    <property type="match status" value="1"/>
</dbReference>
<dbReference type="PANTHER" id="PTHR32046:SF11">
    <property type="entry name" value="IMMUNE-ASSOCIATED NUCLEOTIDE-BINDING PROTEIN 10-LIKE"/>
    <property type="match status" value="1"/>
</dbReference>
<comment type="caution">
    <text evidence="3">The sequence shown here is derived from an EMBL/GenBank/DDBJ whole genome shotgun (WGS) entry which is preliminary data.</text>
</comment>
<dbReference type="SUPFAM" id="SSF52540">
    <property type="entry name" value="P-loop containing nucleoside triphosphate hydrolases"/>
    <property type="match status" value="2"/>
</dbReference>
<dbReference type="OrthoDB" id="8954335at2759"/>
<feature type="coiled-coil region" evidence="1">
    <location>
        <begin position="294"/>
        <end position="321"/>
    </location>
</feature>
<feature type="coiled-coil region" evidence="1">
    <location>
        <begin position="501"/>
        <end position="528"/>
    </location>
</feature>
<evidence type="ECO:0000313" key="4">
    <source>
        <dbReference type="Proteomes" id="UP000266673"/>
    </source>
</evidence>
<feature type="domain" description="G" evidence="2">
    <location>
        <begin position="14"/>
        <end position="169"/>
    </location>
</feature>
<proteinExistence type="predicted"/>
<dbReference type="PROSITE" id="PS00675">
    <property type="entry name" value="SIGMA54_INTERACT_1"/>
    <property type="match status" value="1"/>
</dbReference>